<reference evidence="2" key="1">
    <citation type="submission" date="2023-04" db="EMBL/GenBank/DDBJ databases">
        <title>Black Yeasts Isolated from many extreme environments.</title>
        <authorList>
            <person name="Coleine C."/>
            <person name="Stajich J.E."/>
            <person name="Selbmann L."/>
        </authorList>
    </citation>
    <scope>NUCLEOTIDE SEQUENCE</scope>
    <source>
        <strain evidence="2">CCFEE 5312</strain>
    </source>
</reference>
<feature type="region of interest" description="Disordered" evidence="1">
    <location>
        <begin position="277"/>
        <end position="697"/>
    </location>
</feature>
<feature type="region of interest" description="Disordered" evidence="1">
    <location>
        <begin position="1041"/>
        <end position="1195"/>
    </location>
</feature>
<dbReference type="InterPro" id="IPR029006">
    <property type="entry name" value="ADF-H/Gelsolin-like_dom_sf"/>
</dbReference>
<feature type="compositionally biased region" description="Polar residues" evidence="1">
    <location>
        <begin position="585"/>
        <end position="599"/>
    </location>
</feature>
<accession>A0AAJ0GK35</accession>
<protein>
    <recommendedName>
        <fullName evidence="4">ADF-H domain-containing protein</fullName>
    </recommendedName>
</protein>
<feature type="region of interest" description="Disordered" evidence="1">
    <location>
        <begin position="730"/>
        <end position="807"/>
    </location>
</feature>
<feature type="compositionally biased region" description="Basic and acidic residues" evidence="1">
    <location>
        <begin position="457"/>
        <end position="469"/>
    </location>
</feature>
<dbReference type="Gene3D" id="3.40.20.10">
    <property type="entry name" value="Severin"/>
    <property type="match status" value="1"/>
</dbReference>
<feature type="compositionally biased region" description="Acidic residues" evidence="1">
    <location>
        <begin position="611"/>
        <end position="621"/>
    </location>
</feature>
<evidence type="ECO:0008006" key="4">
    <source>
        <dbReference type="Google" id="ProtNLM"/>
    </source>
</evidence>
<feature type="compositionally biased region" description="Polar residues" evidence="1">
    <location>
        <begin position="153"/>
        <end position="175"/>
    </location>
</feature>
<keyword evidence="3" id="KW-1185">Reference proteome</keyword>
<evidence type="ECO:0000313" key="2">
    <source>
        <dbReference type="EMBL" id="KAK3059003.1"/>
    </source>
</evidence>
<evidence type="ECO:0000256" key="1">
    <source>
        <dbReference type="SAM" id="MobiDB-lite"/>
    </source>
</evidence>
<feature type="compositionally biased region" description="Basic and acidic residues" evidence="1">
    <location>
        <begin position="500"/>
        <end position="584"/>
    </location>
</feature>
<feature type="compositionally biased region" description="Low complexity" evidence="1">
    <location>
        <begin position="232"/>
        <end position="247"/>
    </location>
</feature>
<feature type="compositionally biased region" description="Acidic residues" evidence="1">
    <location>
        <begin position="758"/>
        <end position="770"/>
    </location>
</feature>
<feature type="region of interest" description="Disordered" evidence="1">
    <location>
        <begin position="820"/>
        <end position="847"/>
    </location>
</feature>
<feature type="compositionally biased region" description="Polar residues" evidence="1">
    <location>
        <begin position="986"/>
        <end position="1007"/>
    </location>
</feature>
<proteinExistence type="predicted"/>
<feature type="compositionally biased region" description="Polar residues" evidence="1">
    <location>
        <begin position="322"/>
        <end position="349"/>
    </location>
</feature>
<gene>
    <name evidence="2" type="ORF">LTR09_000569</name>
</gene>
<name>A0AAJ0GK35_9PEZI</name>
<sequence length="1304" mass="142861">MSLNGLDDASIQDAYQVVNTEAGGWLLLKYNSRDSVDLLGRGRGGAPDARAAIAQYEDASPLYGLIVYRRRKVLIKYVPEGTSRVLLARTAVHWQDILEKFAPYETVLEIKSPEGLNDTSLAASFPLHTASPATSSHRLHERLQEISEDAEDSGSTARPSISSDVPSKSHITSQRQRVDRREHRPRQSERSPPPIIRVEDTQAKTPSSPPSSVSSPKKAHISQFLVRDDSGQRSVTSMSSTSTAPTSQFSNTDTPHTEKTIAADVGDVPEVSNSLVSKMAAPPPAPQPAAAPATSTISSERQRPLRGVELLTQKPPPEAELKQSSSSSNGRPLTRQPISAQTAEETSGSLKFDDELYDFTRFDLKPKVKLGPRPVAPSEKSKRPSVPAVASIPATHRPATAKKQESTRPKSQGPMNVPVFALAPPPIPDMPEYKPRPVSRGSIKSLPSHKSSAMTPDKIRLMKAVELRKKQMRKSNPQAGTFVPPPDDEVPEVPSIPQRSAERERQQEVERANQAVKEQERKQAEEEERAQQRRRQAEEEEKLHEQRRIEEEKMIQEQQRAQDHEREQAERRAMEQESRNHLDTTSKNANGGDQQASSTKKADSGISMDYEQAESDAEDGSDDGHGREAGATPTDNSEVESAPAETPKARPTFAELPQIHSPDTSHGLTMDRGTEEADAPWNGSPSMPVSPMSDSFVDPMSRSAVSIIGMENGLGIVSPPEEELTPVPTIVMADGTRPVSSREGELAGHSGKAQDQDSNSDDADSSDDELQPPAHELQTKNSDLAKRRRGFVEPLHIDPDAEYSSDDEFMQELQSATLQEARPITVSKSPINPYVPRRPSANSMASEMSVRSININRASTMPTVDFTEMQDRLSPESSNSPYKHSPSMSTPSIERMDPLAAMRRNVSSGISRRIQALAERTSRETSPQGSASIRSISPEISRDQRESTRSPPPHPSRGSSFRNLHRQSSRASYHQAQRPISGMPQRETNAVLSVQQDRATGRDSVSVSARIVRPNPVESEDTDQVDSELQQPQLVINQQRATPAQNNVPQLPALDTTSQPPPSHAEPAVTSPASARSPTETRQMHSSSRFGRHKPSLSTTGPSAEDFPPPPTHHNASQPHPPSRADSSTTSKDKETTRTSRFFKRMSNMGGSKRKSGVPQSIASSTSPASERGSLIVPSGGLSAPISSSNHREKADMPPATMLGDLNIQFPDSLLWKRRLLSISTEGDLIFSAPHERGIAFQKRFALHEFKCPYIPDLDRQELAHSIVLDFADGGTSLQVACEDAGTQKRVVGLLRGYWRAWVT</sequence>
<feature type="region of interest" description="Disordered" evidence="1">
    <location>
        <begin position="147"/>
        <end position="255"/>
    </location>
</feature>
<dbReference type="SUPFAM" id="SSF55753">
    <property type="entry name" value="Actin depolymerizing proteins"/>
    <property type="match status" value="1"/>
</dbReference>
<organism evidence="2 3">
    <name type="scientific">Extremus antarcticus</name>
    <dbReference type="NCBI Taxonomy" id="702011"/>
    <lineage>
        <taxon>Eukaryota</taxon>
        <taxon>Fungi</taxon>
        <taxon>Dikarya</taxon>
        <taxon>Ascomycota</taxon>
        <taxon>Pezizomycotina</taxon>
        <taxon>Dothideomycetes</taxon>
        <taxon>Dothideomycetidae</taxon>
        <taxon>Mycosphaerellales</taxon>
        <taxon>Extremaceae</taxon>
        <taxon>Extremus</taxon>
    </lineage>
</organism>
<feature type="compositionally biased region" description="Basic and acidic residues" evidence="1">
    <location>
        <begin position="176"/>
        <end position="189"/>
    </location>
</feature>
<feature type="compositionally biased region" description="Polar residues" evidence="1">
    <location>
        <begin position="1158"/>
        <end position="1169"/>
    </location>
</feature>
<feature type="compositionally biased region" description="Polar residues" evidence="1">
    <location>
        <begin position="1071"/>
        <end position="1089"/>
    </location>
</feature>
<feature type="compositionally biased region" description="Polar residues" evidence="1">
    <location>
        <begin position="924"/>
        <end position="935"/>
    </location>
</feature>
<dbReference type="EMBL" id="JAWDJX010000001">
    <property type="protein sequence ID" value="KAK3059003.1"/>
    <property type="molecule type" value="Genomic_DNA"/>
</dbReference>
<evidence type="ECO:0000313" key="3">
    <source>
        <dbReference type="Proteomes" id="UP001271007"/>
    </source>
</evidence>
<feature type="compositionally biased region" description="Low complexity" evidence="1">
    <location>
        <begin position="684"/>
        <end position="695"/>
    </location>
</feature>
<feature type="compositionally biased region" description="Polar residues" evidence="1">
    <location>
        <begin position="875"/>
        <end position="892"/>
    </location>
</feature>
<feature type="region of interest" description="Disordered" evidence="1">
    <location>
        <begin position="861"/>
        <end position="1028"/>
    </location>
</feature>
<comment type="caution">
    <text evidence="2">The sequence shown here is derived from an EMBL/GenBank/DDBJ whole genome shotgun (WGS) entry which is preliminary data.</text>
</comment>
<dbReference type="Proteomes" id="UP001271007">
    <property type="component" value="Unassembled WGS sequence"/>
</dbReference>
<feature type="compositionally biased region" description="Basic and acidic residues" evidence="1">
    <location>
        <begin position="351"/>
        <end position="366"/>
    </location>
</feature>